<dbReference type="GO" id="GO:0055070">
    <property type="term" value="P:copper ion homeostasis"/>
    <property type="evidence" value="ECO:0007669"/>
    <property type="project" value="InterPro"/>
</dbReference>
<dbReference type="AlphaFoldDB" id="A0A2N3WYN9"/>
<dbReference type="RefSeq" id="WP_143875906.1">
    <property type="nucleotide sequence ID" value="NZ_PJMW01000001.1"/>
</dbReference>
<comment type="caution">
    <text evidence="2">The sequence shown here is derived from an EMBL/GenBank/DDBJ whole genome shotgun (WGS) entry which is preliminary data.</text>
</comment>
<sequence>MISLRQHAVSIAAIFLALAVGVVLGSHTLAGEMISGLRSDKSDLNNQVDELTARNDRLTEQLESADRFIAGSAARILNGTLVDRSVVVLTTPDADPADIDGVSNALRTAGATLTGRIALTESFVDAGEGDRMRSTLTNIVPAGGQLNTGAVDQGSLAGDLLGLALLQDPATNNPRSTPEELSLILETLRGGDFLTYADPPTRPAQLAVVITGNGVESDTGQGATIARFTAALRARAAGTVLAGRPGAAEGNAPIATVRAQAPLATTVTTVDNIDRETGRVTTTLALTEQLTGGAGRYGTGPTATSLTLVAMPR</sequence>
<dbReference type="OrthoDB" id="4350157at2"/>
<dbReference type="InterPro" id="IPR021522">
    <property type="entry name" value="MctB"/>
</dbReference>
<evidence type="ECO:0000313" key="2">
    <source>
        <dbReference type="EMBL" id="PKV98977.1"/>
    </source>
</evidence>
<keyword evidence="1" id="KW-0175">Coiled coil</keyword>
<evidence type="ECO:0000256" key="1">
    <source>
        <dbReference type="SAM" id="Coils"/>
    </source>
</evidence>
<gene>
    <name evidence="2" type="ORF">ATK86_1014</name>
</gene>
<dbReference type="Proteomes" id="UP000233766">
    <property type="component" value="Unassembled WGS sequence"/>
</dbReference>
<proteinExistence type="predicted"/>
<name>A0A2N3WYN9_9NOCA</name>
<accession>A0A2N3WYN9</accession>
<dbReference type="GO" id="GO:0016020">
    <property type="term" value="C:membrane"/>
    <property type="evidence" value="ECO:0007669"/>
    <property type="project" value="InterPro"/>
</dbReference>
<reference evidence="2 3" key="1">
    <citation type="submission" date="2017-12" db="EMBL/GenBank/DDBJ databases">
        <title>Sequencing the genomes of 1000 Actinobacteria strains.</title>
        <authorList>
            <person name="Klenk H.-P."/>
        </authorList>
    </citation>
    <scope>NUCLEOTIDE SEQUENCE [LARGE SCALE GENOMIC DNA]</scope>
    <source>
        <strain evidence="2 3">DSM 44489</strain>
    </source>
</reference>
<dbReference type="Pfam" id="PF11382">
    <property type="entry name" value="MctB"/>
    <property type="match status" value="1"/>
</dbReference>
<keyword evidence="3" id="KW-1185">Reference proteome</keyword>
<dbReference type="EMBL" id="PJMW01000001">
    <property type="protein sequence ID" value="PKV98977.1"/>
    <property type="molecule type" value="Genomic_DNA"/>
</dbReference>
<evidence type="ECO:0000313" key="3">
    <source>
        <dbReference type="Proteomes" id="UP000233766"/>
    </source>
</evidence>
<protein>
    <submittedName>
        <fullName evidence="2">Copper transport outer membrane protein MctB</fullName>
    </submittedName>
</protein>
<feature type="coiled-coil region" evidence="1">
    <location>
        <begin position="34"/>
        <end position="68"/>
    </location>
</feature>
<organism evidence="2 3">
    <name type="scientific">Nocardia fluminea</name>
    <dbReference type="NCBI Taxonomy" id="134984"/>
    <lineage>
        <taxon>Bacteria</taxon>
        <taxon>Bacillati</taxon>
        <taxon>Actinomycetota</taxon>
        <taxon>Actinomycetes</taxon>
        <taxon>Mycobacteriales</taxon>
        <taxon>Nocardiaceae</taxon>
        <taxon>Nocardia</taxon>
    </lineage>
</organism>